<dbReference type="InterPro" id="IPR003599">
    <property type="entry name" value="Ig_sub"/>
</dbReference>
<dbReference type="SUPFAM" id="SSF48726">
    <property type="entry name" value="Immunoglobulin"/>
    <property type="match status" value="1"/>
</dbReference>
<keyword evidence="9" id="KW-0472">Membrane</keyword>
<evidence type="ECO:0000256" key="7">
    <source>
        <dbReference type="ARBA" id="ARBA00022989"/>
    </source>
</evidence>
<keyword evidence="8" id="KW-1064">Adaptive immunity</keyword>
<evidence type="ECO:0000256" key="8">
    <source>
        <dbReference type="ARBA" id="ARBA00023130"/>
    </source>
</evidence>
<evidence type="ECO:0000256" key="10">
    <source>
        <dbReference type="ARBA" id="ARBA00023139"/>
    </source>
</evidence>
<dbReference type="GO" id="GO:0009897">
    <property type="term" value="C:external side of plasma membrane"/>
    <property type="evidence" value="ECO:0007669"/>
    <property type="project" value="TreeGrafter"/>
</dbReference>
<dbReference type="Pfam" id="PF07686">
    <property type="entry name" value="V-set"/>
    <property type="match status" value="1"/>
</dbReference>
<dbReference type="Ensembl" id="ENSPCET00000004176.1">
    <property type="protein sequence ID" value="ENSPCEP00000004047.1"/>
    <property type="gene ID" value="ENSPCEG00000003207.1"/>
</dbReference>
<keyword evidence="18" id="KW-1185">Reference proteome</keyword>
<dbReference type="Proteomes" id="UP000694393">
    <property type="component" value="Unplaced"/>
</dbReference>
<dbReference type="InterPro" id="IPR015468">
    <property type="entry name" value="CD8_asu"/>
</dbReference>
<evidence type="ECO:0000256" key="15">
    <source>
        <dbReference type="SAM" id="SignalP"/>
    </source>
</evidence>
<dbReference type="InterPro" id="IPR013783">
    <property type="entry name" value="Ig-like_fold"/>
</dbReference>
<evidence type="ECO:0000256" key="11">
    <source>
        <dbReference type="ARBA" id="ARBA00023157"/>
    </source>
</evidence>
<evidence type="ECO:0000256" key="2">
    <source>
        <dbReference type="ARBA" id="ARBA00021525"/>
    </source>
</evidence>
<keyword evidence="4" id="KW-0812">Transmembrane</keyword>
<keyword evidence="11" id="KW-1015">Disulfide bond</keyword>
<evidence type="ECO:0000256" key="9">
    <source>
        <dbReference type="ARBA" id="ARBA00023136"/>
    </source>
</evidence>
<evidence type="ECO:0000256" key="3">
    <source>
        <dbReference type="ARBA" id="ARBA00022475"/>
    </source>
</evidence>
<feature type="domain" description="Ig-like" evidence="16">
    <location>
        <begin position="38"/>
        <end position="129"/>
    </location>
</feature>
<keyword evidence="12" id="KW-0325">Glycoprotein</keyword>
<evidence type="ECO:0000256" key="1">
    <source>
        <dbReference type="ARBA" id="ARBA00004251"/>
    </source>
</evidence>
<comment type="subcellular location">
    <subcellularLocation>
        <location evidence="1">Cell membrane</location>
        <topology evidence="1">Single-pass type I membrane protein</topology>
    </subcellularLocation>
</comment>
<dbReference type="InterPro" id="IPR036179">
    <property type="entry name" value="Ig-like_dom_sf"/>
</dbReference>
<keyword evidence="5 15" id="KW-0732">Signal</keyword>
<dbReference type="InterPro" id="IPR013106">
    <property type="entry name" value="Ig_V-set"/>
</dbReference>
<evidence type="ECO:0000256" key="13">
    <source>
        <dbReference type="ARBA" id="ARBA00023288"/>
    </source>
</evidence>
<dbReference type="InterPro" id="IPR007110">
    <property type="entry name" value="Ig-like_dom"/>
</dbReference>
<accession>A0A8C8RDQ5</accession>
<keyword evidence="7" id="KW-1133">Transmembrane helix</keyword>
<dbReference type="Gene3D" id="2.60.40.10">
    <property type="entry name" value="Immunoglobulins"/>
    <property type="match status" value="1"/>
</dbReference>
<dbReference type="PROSITE" id="PS50835">
    <property type="entry name" value="IG_LIKE"/>
    <property type="match status" value="1"/>
</dbReference>
<keyword evidence="6" id="KW-0391">Immunity</keyword>
<sequence>MARFTSSLVFLSLCLCETQSQRTKMNIKLSSSDPLAVGAKLELECVISDRSLSDSGVSWVRQHRDSAPQFIMFISSLGRVALTDNGEVSAGFGGKRESSNYRLSMLSFKKQDQGNYYCIVNHNQKLHFSSGLQLYFPPPTLPSPLPHTPGPFFLCAQKTQWMSRVPADSLLPLSVSFSLNVSALWTPGPCFALLFHHSPSPSLTASKCQRLAVHEEGVGLPTALPGAPLLSGDWKRWDK</sequence>
<evidence type="ECO:0000256" key="5">
    <source>
        <dbReference type="ARBA" id="ARBA00022729"/>
    </source>
</evidence>
<evidence type="ECO:0000256" key="6">
    <source>
        <dbReference type="ARBA" id="ARBA00022859"/>
    </source>
</evidence>
<proteinExistence type="predicted"/>
<reference evidence="17" key="2">
    <citation type="submission" date="2025-09" db="UniProtKB">
        <authorList>
            <consortium name="Ensembl"/>
        </authorList>
    </citation>
    <scope>IDENTIFICATION</scope>
</reference>
<evidence type="ECO:0000259" key="16">
    <source>
        <dbReference type="PROSITE" id="PS50835"/>
    </source>
</evidence>
<dbReference type="PANTHER" id="PTHR10441:SF2">
    <property type="entry name" value="T-CELL SURFACE GLYCOPROTEIN CD8 ALPHA CHAIN"/>
    <property type="match status" value="1"/>
</dbReference>
<dbReference type="GO" id="GO:0007166">
    <property type="term" value="P:cell surface receptor signaling pathway"/>
    <property type="evidence" value="ECO:0007669"/>
    <property type="project" value="TreeGrafter"/>
</dbReference>
<dbReference type="AlphaFoldDB" id="A0A8C8RDQ5"/>
<name>A0A8C8RDQ5_9SAUR</name>
<evidence type="ECO:0000313" key="17">
    <source>
        <dbReference type="Ensembl" id="ENSPCEP00000004047.1"/>
    </source>
</evidence>
<feature type="chain" id="PRO_5034814050" description="T-cell surface glycoprotein CD8 alpha chain" evidence="15">
    <location>
        <begin position="21"/>
        <end position="239"/>
    </location>
</feature>
<evidence type="ECO:0000256" key="12">
    <source>
        <dbReference type="ARBA" id="ARBA00023180"/>
    </source>
</evidence>
<keyword evidence="13" id="KW-0449">Lipoprotein</keyword>
<evidence type="ECO:0000256" key="4">
    <source>
        <dbReference type="ARBA" id="ARBA00022692"/>
    </source>
</evidence>
<dbReference type="PROSITE" id="PS00290">
    <property type="entry name" value="IG_MHC"/>
    <property type="match status" value="1"/>
</dbReference>
<keyword evidence="10" id="KW-0564">Palmitate</keyword>
<dbReference type="SMART" id="SM00406">
    <property type="entry name" value="IGv"/>
    <property type="match status" value="1"/>
</dbReference>
<reference evidence="17" key="1">
    <citation type="submission" date="2025-08" db="UniProtKB">
        <authorList>
            <consortium name="Ensembl"/>
        </authorList>
    </citation>
    <scope>IDENTIFICATION</scope>
</reference>
<organism evidence="17 18">
    <name type="scientific">Pelusios castaneus</name>
    <name type="common">West African mud turtle</name>
    <dbReference type="NCBI Taxonomy" id="367368"/>
    <lineage>
        <taxon>Eukaryota</taxon>
        <taxon>Metazoa</taxon>
        <taxon>Chordata</taxon>
        <taxon>Craniata</taxon>
        <taxon>Vertebrata</taxon>
        <taxon>Euteleostomi</taxon>
        <taxon>Archelosauria</taxon>
        <taxon>Testudinata</taxon>
        <taxon>Testudines</taxon>
        <taxon>Pleurodira</taxon>
        <taxon>Pelomedusidae</taxon>
        <taxon>Pelusios</taxon>
    </lineage>
</organism>
<protein>
    <recommendedName>
        <fullName evidence="2">T-cell surface glycoprotein CD8 alpha chain</fullName>
    </recommendedName>
</protein>
<dbReference type="PANTHER" id="PTHR10441">
    <property type="entry name" value="CD8 ALPHA CHAIN"/>
    <property type="match status" value="1"/>
</dbReference>
<keyword evidence="14" id="KW-0393">Immunoglobulin domain</keyword>
<dbReference type="InterPro" id="IPR003006">
    <property type="entry name" value="Ig/MHC_CS"/>
</dbReference>
<dbReference type="GO" id="GO:0002456">
    <property type="term" value="P:T cell mediated immunity"/>
    <property type="evidence" value="ECO:0007669"/>
    <property type="project" value="TreeGrafter"/>
</dbReference>
<evidence type="ECO:0000313" key="18">
    <source>
        <dbReference type="Proteomes" id="UP000694393"/>
    </source>
</evidence>
<dbReference type="GO" id="GO:0045065">
    <property type="term" value="P:cytotoxic T cell differentiation"/>
    <property type="evidence" value="ECO:0007669"/>
    <property type="project" value="TreeGrafter"/>
</dbReference>
<evidence type="ECO:0000256" key="14">
    <source>
        <dbReference type="ARBA" id="ARBA00023319"/>
    </source>
</evidence>
<dbReference type="SMART" id="SM00409">
    <property type="entry name" value="IG"/>
    <property type="match status" value="1"/>
</dbReference>
<feature type="signal peptide" evidence="15">
    <location>
        <begin position="1"/>
        <end position="20"/>
    </location>
</feature>
<keyword evidence="3" id="KW-1003">Cell membrane</keyword>